<dbReference type="InterPro" id="IPR006037">
    <property type="entry name" value="RCK_C"/>
</dbReference>
<dbReference type="Proteomes" id="UP001163687">
    <property type="component" value="Chromosome"/>
</dbReference>
<dbReference type="InterPro" id="IPR036721">
    <property type="entry name" value="RCK_C_sf"/>
</dbReference>
<sequence length="222" mass="24140">MKQFAVIGLGRFGSSVARTLESLGHQVMGIDRDHARVNQMRHELTHVVEADCTDEEQIRALGLRNFDAVIMAVGGDLQESTLITLLLKEAGVPRVVAKASSDLHGKLLEKIGADQVIYPERDMGVRVAHHILTGVALDSIELSPGYRVVEVPASPAMFGRSLRDLNLRARFRLNVMAIRRGEDVLVNPGSDDVIYEGDILVVAGDPTSLSRLQELEESPAGG</sequence>
<proteinExistence type="predicted"/>
<evidence type="ECO:0000259" key="2">
    <source>
        <dbReference type="PROSITE" id="PS51202"/>
    </source>
</evidence>
<dbReference type="InterPro" id="IPR003148">
    <property type="entry name" value="RCK_N"/>
</dbReference>
<dbReference type="InterPro" id="IPR036291">
    <property type="entry name" value="NAD(P)-bd_dom_sf"/>
</dbReference>
<feature type="domain" description="RCK N-terminal" evidence="1">
    <location>
        <begin position="1"/>
        <end position="117"/>
    </location>
</feature>
<dbReference type="Gene3D" id="3.30.70.1450">
    <property type="entry name" value="Regulator of K+ conductance, C-terminal domain"/>
    <property type="match status" value="1"/>
</dbReference>
<dbReference type="Pfam" id="PF02080">
    <property type="entry name" value="TrkA_C"/>
    <property type="match status" value="1"/>
</dbReference>
<protein>
    <submittedName>
        <fullName evidence="3">Potassium transporter Trk</fullName>
    </submittedName>
</protein>
<reference evidence="3" key="1">
    <citation type="submission" date="2022-03" db="EMBL/GenBank/DDBJ databases">
        <title>Complete genome sequence of Caldinitratiruptor microaerophilus.</title>
        <authorList>
            <person name="Mukaiyama R."/>
            <person name="Nishiyama T."/>
            <person name="Ueda K."/>
        </authorList>
    </citation>
    <scope>NUCLEOTIDE SEQUENCE</scope>
    <source>
        <strain evidence="3">JCM 16183</strain>
    </source>
</reference>
<name>A0AA35CLY5_9FIRM</name>
<dbReference type="SUPFAM" id="SSF51735">
    <property type="entry name" value="NAD(P)-binding Rossmann-fold domains"/>
    <property type="match status" value="1"/>
</dbReference>
<dbReference type="RefSeq" id="WP_264841526.1">
    <property type="nucleotide sequence ID" value="NZ_AP025628.1"/>
</dbReference>
<dbReference type="InterPro" id="IPR050721">
    <property type="entry name" value="Trk_Ktr_HKT_K-transport"/>
</dbReference>
<dbReference type="GO" id="GO:0008324">
    <property type="term" value="F:monoatomic cation transmembrane transporter activity"/>
    <property type="evidence" value="ECO:0007669"/>
    <property type="project" value="InterPro"/>
</dbReference>
<keyword evidence="4" id="KW-1185">Reference proteome</keyword>
<dbReference type="Pfam" id="PF02254">
    <property type="entry name" value="TrkA_N"/>
    <property type="match status" value="1"/>
</dbReference>
<dbReference type="AlphaFoldDB" id="A0AA35CLY5"/>
<dbReference type="PROSITE" id="PS51202">
    <property type="entry name" value="RCK_C"/>
    <property type="match status" value="1"/>
</dbReference>
<dbReference type="EMBL" id="AP025628">
    <property type="protein sequence ID" value="BDG60833.1"/>
    <property type="molecule type" value="Genomic_DNA"/>
</dbReference>
<accession>A0AA35CLY5</accession>
<dbReference type="PROSITE" id="PS51201">
    <property type="entry name" value="RCK_N"/>
    <property type="match status" value="1"/>
</dbReference>
<dbReference type="GO" id="GO:0006813">
    <property type="term" value="P:potassium ion transport"/>
    <property type="evidence" value="ECO:0007669"/>
    <property type="project" value="InterPro"/>
</dbReference>
<dbReference type="SUPFAM" id="SSF116726">
    <property type="entry name" value="TrkA C-terminal domain-like"/>
    <property type="match status" value="1"/>
</dbReference>
<evidence type="ECO:0000313" key="4">
    <source>
        <dbReference type="Proteomes" id="UP001163687"/>
    </source>
</evidence>
<dbReference type="KEGG" id="cmic:caldi_19230"/>
<feature type="domain" description="RCK C-terminal" evidence="2">
    <location>
        <begin position="134"/>
        <end position="218"/>
    </location>
</feature>
<dbReference type="PANTHER" id="PTHR43833:SF7">
    <property type="entry name" value="KTR SYSTEM POTASSIUM UPTAKE PROTEIN C"/>
    <property type="match status" value="1"/>
</dbReference>
<evidence type="ECO:0000259" key="1">
    <source>
        <dbReference type="PROSITE" id="PS51201"/>
    </source>
</evidence>
<dbReference type="PANTHER" id="PTHR43833">
    <property type="entry name" value="POTASSIUM CHANNEL PROTEIN 2-RELATED-RELATED"/>
    <property type="match status" value="1"/>
</dbReference>
<evidence type="ECO:0000313" key="3">
    <source>
        <dbReference type="EMBL" id="BDG60833.1"/>
    </source>
</evidence>
<dbReference type="Gene3D" id="3.40.50.720">
    <property type="entry name" value="NAD(P)-binding Rossmann-like Domain"/>
    <property type="match status" value="1"/>
</dbReference>
<organism evidence="3 4">
    <name type="scientific">Caldinitratiruptor microaerophilus</name>
    <dbReference type="NCBI Taxonomy" id="671077"/>
    <lineage>
        <taxon>Bacteria</taxon>
        <taxon>Bacillati</taxon>
        <taxon>Bacillota</taxon>
        <taxon>Clostridia</taxon>
        <taxon>Eubacteriales</taxon>
        <taxon>Symbiobacteriaceae</taxon>
        <taxon>Caldinitratiruptor</taxon>
    </lineage>
</organism>
<gene>
    <name evidence="3" type="ORF">caldi_19230</name>
</gene>